<dbReference type="Gene3D" id="1.20.59.20">
    <property type="match status" value="1"/>
</dbReference>
<dbReference type="KEGG" id="hte:Hydth_1886"/>
<keyword evidence="11" id="KW-1185">Reference proteome</keyword>
<keyword evidence="7" id="KW-1133">Transmembrane helix</keyword>
<comment type="domain">
    <text evidence="6">The N-terminal region contains the highly conserved SGGXDS motif, predicted to be a P-loop motif involved in ATP binding.</text>
</comment>
<dbReference type="Gene3D" id="3.40.50.620">
    <property type="entry name" value="HUPs"/>
    <property type="match status" value="1"/>
</dbReference>
<dbReference type="InterPro" id="IPR011063">
    <property type="entry name" value="TilS/TtcA_N"/>
</dbReference>
<dbReference type="Pfam" id="PF22132">
    <property type="entry name" value="TilS-like"/>
    <property type="match status" value="1"/>
</dbReference>
<dbReference type="eggNOG" id="COG0037">
    <property type="taxonomic scope" value="Bacteria"/>
</dbReference>
<organism evidence="10 11">
    <name type="scientific">Hydrogenobacter thermophilus (strain DSM 6534 / IAM 12695 / TK-6)</name>
    <dbReference type="NCBI Taxonomy" id="608538"/>
    <lineage>
        <taxon>Bacteria</taxon>
        <taxon>Pseudomonadati</taxon>
        <taxon>Aquificota</taxon>
        <taxon>Aquificia</taxon>
        <taxon>Aquificales</taxon>
        <taxon>Aquificaceae</taxon>
        <taxon>Hydrogenobacter</taxon>
    </lineage>
</organism>
<comment type="similarity">
    <text evidence="6">Belongs to the tRNA(Ile)-lysidine synthase family.</text>
</comment>
<dbReference type="SUPFAM" id="SSF82829">
    <property type="entry name" value="MesJ substrate recognition domain-like"/>
    <property type="match status" value="1"/>
</dbReference>
<evidence type="ECO:0000256" key="6">
    <source>
        <dbReference type="HAMAP-Rule" id="MF_01161"/>
    </source>
</evidence>
<gene>
    <name evidence="10" type="primary">mesJ</name>
    <name evidence="6" type="synonym">tilS</name>
    <name evidence="10" type="ordered locus">HTH_1904</name>
</gene>
<dbReference type="GO" id="GO:0005737">
    <property type="term" value="C:cytoplasm"/>
    <property type="evidence" value="ECO:0007669"/>
    <property type="project" value="UniProtKB-SubCell"/>
</dbReference>
<keyword evidence="3 6" id="KW-0547">Nucleotide-binding</keyword>
<dbReference type="InterPro" id="IPR054377">
    <property type="entry name" value="TilS-like_C"/>
</dbReference>
<dbReference type="AlphaFoldDB" id="D3DKJ6"/>
<feature type="binding site" evidence="6">
    <location>
        <begin position="30"/>
        <end position="35"/>
    </location>
    <ligand>
        <name>ATP</name>
        <dbReference type="ChEBI" id="CHEBI:30616"/>
    </ligand>
</feature>
<evidence type="ECO:0000256" key="1">
    <source>
        <dbReference type="ARBA" id="ARBA00022598"/>
    </source>
</evidence>
<dbReference type="InterPro" id="IPR012094">
    <property type="entry name" value="tRNA_Ile_lys_synt"/>
</dbReference>
<evidence type="ECO:0000313" key="10">
    <source>
        <dbReference type="EMBL" id="BAI70348.1"/>
    </source>
</evidence>
<evidence type="ECO:0000259" key="8">
    <source>
        <dbReference type="Pfam" id="PF01171"/>
    </source>
</evidence>
<dbReference type="RefSeq" id="WP_012964528.1">
    <property type="nucleotide sequence ID" value="NC_013799.1"/>
</dbReference>
<dbReference type="InterPro" id="IPR014729">
    <property type="entry name" value="Rossmann-like_a/b/a_fold"/>
</dbReference>
<evidence type="ECO:0000256" key="2">
    <source>
        <dbReference type="ARBA" id="ARBA00022694"/>
    </source>
</evidence>
<dbReference type="CDD" id="cd01992">
    <property type="entry name" value="TilS_N"/>
    <property type="match status" value="1"/>
</dbReference>
<dbReference type="STRING" id="608538.HTH_1904"/>
<dbReference type="PATRIC" id="fig|608538.5.peg.1918"/>
<dbReference type="HAMAP" id="MF_01161">
    <property type="entry name" value="tRNA_Ile_lys_synt"/>
    <property type="match status" value="1"/>
</dbReference>
<comment type="function">
    <text evidence="6">Ligates lysine onto the cytidine present at position 34 of the AUA codon-specific tRNA(Ile) that contains the anticodon CAU, in an ATP-dependent manner. Cytidine is converted to lysidine, thus changing the amino acid specificity of the tRNA from methionine to isoleucine.</text>
</comment>
<sequence length="316" mass="36368">MAQTLLRKVITLQRRKKLIPEHASVLVAFSGGIDSVALVLALLELKDFFKLKRVALAHINHGIRAQSDRDEDFAVEFARRKRLEIFVERFHVKKMAEEEGENLEALAREVRYKALRSIKQKEGFDIIATAHHLNDLVETVILWLVRGAGLEGLTGFDEKTEDIVRPLYLVTKEEIKDFVISRGEAWVEDATNYDINYARNRIRHRVLPELKKINASLEDSVLRLRDILKKEGEFINEQALKALKECTQGQALRRDVLTSLHPALQRRVIYLWLGIRDLRKIDQVLSLAKKGGIMELGDGKRLKAEGDYLYLQRQEG</sequence>
<reference evidence="10 11" key="1">
    <citation type="journal article" date="2010" name="J. Bacteriol.">
        <title>Complete genome sequence of the thermophilic, obligately chemolithoautotrophic hydrogen-oxidizing bacterium Hydrogenobacter thermophilus TK-6.</title>
        <authorList>
            <person name="Arai H."/>
            <person name="Kanbe H."/>
            <person name="Ishii M."/>
            <person name="Igarashi Y."/>
        </authorList>
    </citation>
    <scope>NUCLEOTIDE SEQUENCE [LARGE SCALE GENOMIC DNA]</scope>
    <source>
        <strain evidence="11">DSM 6534 / IAM 12695 / TK-6 [Tokyo]</strain>
    </source>
</reference>
<dbReference type="Proteomes" id="UP000002574">
    <property type="component" value="Chromosome"/>
</dbReference>
<feature type="domain" description="tRNA(Ile)-lysidine/2-thiocytidine synthase N-terminal" evidence="8">
    <location>
        <begin position="25"/>
        <end position="205"/>
    </location>
</feature>
<dbReference type="KEGG" id="hth:HTH_1904"/>
<keyword evidence="4 6" id="KW-0067">ATP-binding</keyword>
<evidence type="ECO:0000313" key="11">
    <source>
        <dbReference type="Proteomes" id="UP000002574"/>
    </source>
</evidence>
<evidence type="ECO:0000256" key="3">
    <source>
        <dbReference type="ARBA" id="ARBA00022741"/>
    </source>
</evidence>
<feature type="transmembrane region" description="Helical" evidence="7">
    <location>
        <begin position="23"/>
        <end position="43"/>
    </location>
</feature>
<evidence type="ECO:0000256" key="7">
    <source>
        <dbReference type="SAM" id="Phobius"/>
    </source>
</evidence>
<dbReference type="InterPro" id="IPR012795">
    <property type="entry name" value="tRNA_Ile_lys_synt_N"/>
</dbReference>
<proteinExistence type="inferred from homology"/>
<evidence type="ECO:0000259" key="9">
    <source>
        <dbReference type="Pfam" id="PF22132"/>
    </source>
</evidence>
<dbReference type="OrthoDB" id="9807403at2"/>
<dbReference type="GO" id="GO:0005524">
    <property type="term" value="F:ATP binding"/>
    <property type="evidence" value="ECO:0007669"/>
    <property type="project" value="UniProtKB-UniRule"/>
</dbReference>
<dbReference type="EMBL" id="AP011112">
    <property type="protein sequence ID" value="BAI70348.1"/>
    <property type="molecule type" value="Genomic_DNA"/>
</dbReference>
<protein>
    <recommendedName>
        <fullName evidence="6">tRNA(Ile)-lysidine synthase</fullName>
        <ecNumber evidence="6">6.3.4.19</ecNumber>
    </recommendedName>
    <alternativeName>
        <fullName evidence="6">tRNA(Ile)-2-lysyl-cytidine synthase</fullName>
    </alternativeName>
    <alternativeName>
        <fullName evidence="6">tRNA(Ile)-lysidine synthetase</fullName>
    </alternativeName>
</protein>
<comment type="catalytic activity">
    <reaction evidence="5 6">
        <text>cytidine(34) in tRNA(Ile2) + L-lysine + ATP = lysidine(34) in tRNA(Ile2) + AMP + diphosphate + H(+)</text>
        <dbReference type="Rhea" id="RHEA:43744"/>
        <dbReference type="Rhea" id="RHEA-COMP:10625"/>
        <dbReference type="Rhea" id="RHEA-COMP:10670"/>
        <dbReference type="ChEBI" id="CHEBI:15378"/>
        <dbReference type="ChEBI" id="CHEBI:30616"/>
        <dbReference type="ChEBI" id="CHEBI:32551"/>
        <dbReference type="ChEBI" id="CHEBI:33019"/>
        <dbReference type="ChEBI" id="CHEBI:82748"/>
        <dbReference type="ChEBI" id="CHEBI:83665"/>
        <dbReference type="ChEBI" id="CHEBI:456215"/>
        <dbReference type="EC" id="6.3.4.19"/>
    </reaction>
</comment>
<keyword evidence="6" id="KW-0963">Cytoplasm</keyword>
<evidence type="ECO:0000256" key="5">
    <source>
        <dbReference type="ARBA" id="ARBA00048539"/>
    </source>
</evidence>
<dbReference type="GO" id="GO:0032267">
    <property type="term" value="F:tRNA(Ile)-lysidine synthase activity"/>
    <property type="evidence" value="ECO:0007669"/>
    <property type="project" value="UniProtKB-EC"/>
</dbReference>
<keyword evidence="7" id="KW-0472">Membrane</keyword>
<evidence type="ECO:0000256" key="4">
    <source>
        <dbReference type="ARBA" id="ARBA00022840"/>
    </source>
</evidence>
<dbReference type="GO" id="GO:0006400">
    <property type="term" value="P:tRNA modification"/>
    <property type="evidence" value="ECO:0007669"/>
    <property type="project" value="UniProtKB-UniRule"/>
</dbReference>
<keyword evidence="1 6" id="KW-0436">Ligase</keyword>
<dbReference type="NCBIfam" id="TIGR02432">
    <property type="entry name" value="lysidine_TilS_N"/>
    <property type="match status" value="1"/>
</dbReference>
<dbReference type="PANTHER" id="PTHR43033">
    <property type="entry name" value="TRNA(ILE)-LYSIDINE SYNTHASE-RELATED"/>
    <property type="match status" value="1"/>
</dbReference>
<dbReference type="SUPFAM" id="SSF52402">
    <property type="entry name" value="Adenine nucleotide alpha hydrolases-like"/>
    <property type="match status" value="1"/>
</dbReference>
<dbReference type="Pfam" id="PF01171">
    <property type="entry name" value="ATP_bind_3"/>
    <property type="match status" value="1"/>
</dbReference>
<comment type="subcellular location">
    <subcellularLocation>
        <location evidence="6">Cytoplasm</location>
    </subcellularLocation>
</comment>
<dbReference type="PANTHER" id="PTHR43033:SF1">
    <property type="entry name" value="TRNA(ILE)-LYSIDINE SYNTHASE-RELATED"/>
    <property type="match status" value="1"/>
</dbReference>
<accession>D3DKJ6</accession>
<feature type="domain" description="tRNA(Ile)-lysidine synthase-like C-terminal" evidence="9">
    <location>
        <begin position="246"/>
        <end position="311"/>
    </location>
</feature>
<name>D3DKJ6_HYDTT</name>
<dbReference type="EC" id="6.3.4.19" evidence="6"/>
<keyword evidence="7" id="KW-0812">Transmembrane</keyword>
<keyword evidence="2 6" id="KW-0819">tRNA processing</keyword>